<evidence type="ECO:0000256" key="2">
    <source>
        <dbReference type="ARBA" id="ARBA00023125"/>
    </source>
</evidence>
<dbReference type="InterPro" id="IPR009057">
    <property type="entry name" value="Homeodomain-like_sf"/>
</dbReference>
<proteinExistence type="predicted"/>
<dbReference type="Gene3D" id="1.10.10.60">
    <property type="entry name" value="Homeodomain-like"/>
    <property type="match status" value="2"/>
</dbReference>
<dbReference type="Pfam" id="PF12852">
    <property type="entry name" value="Cupin_6"/>
    <property type="match status" value="1"/>
</dbReference>
<organism evidence="5 6">
    <name type="scientific">Amycolatopsis bartoniae</name>
    <dbReference type="NCBI Taxonomy" id="941986"/>
    <lineage>
        <taxon>Bacteria</taxon>
        <taxon>Bacillati</taxon>
        <taxon>Actinomycetota</taxon>
        <taxon>Actinomycetes</taxon>
        <taxon>Pseudonocardiales</taxon>
        <taxon>Pseudonocardiaceae</taxon>
        <taxon>Amycolatopsis</taxon>
    </lineage>
</organism>
<reference evidence="5" key="1">
    <citation type="journal article" date="2014" name="Int. J. Syst. Evol. Microbiol.">
        <title>Complete genome sequence of Corynebacterium casei LMG S-19264T (=DSM 44701T), isolated from a smear-ripened cheese.</title>
        <authorList>
            <consortium name="US DOE Joint Genome Institute (JGI-PGF)"/>
            <person name="Walter F."/>
            <person name="Albersmeier A."/>
            <person name="Kalinowski J."/>
            <person name="Ruckert C."/>
        </authorList>
    </citation>
    <scope>NUCLEOTIDE SEQUENCE</scope>
    <source>
        <strain evidence="5">CGMCC 4.7679</strain>
    </source>
</reference>
<dbReference type="AlphaFoldDB" id="A0A8H9IYI7"/>
<dbReference type="PANTHER" id="PTHR46796">
    <property type="entry name" value="HTH-TYPE TRANSCRIPTIONAL ACTIVATOR RHAS-RELATED"/>
    <property type="match status" value="1"/>
</dbReference>
<keyword evidence="1" id="KW-0805">Transcription regulation</keyword>
<accession>A0A8H9IYI7</accession>
<gene>
    <name evidence="5" type="ORF">GCM10017566_49360</name>
</gene>
<feature type="domain" description="HTH araC/xylS-type" evidence="4">
    <location>
        <begin position="189"/>
        <end position="287"/>
    </location>
</feature>
<dbReference type="InterPro" id="IPR018062">
    <property type="entry name" value="HTH_AraC-typ_CS"/>
</dbReference>
<dbReference type="Pfam" id="PF12833">
    <property type="entry name" value="HTH_18"/>
    <property type="match status" value="1"/>
</dbReference>
<evidence type="ECO:0000256" key="3">
    <source>
        <dbReference type="ARBA" id="ARBA00023163"/>
    </source>
</evidence>
<dbReference type="EMBL" id="BNAV01000008">
    <property type="protein sequence ID" value="GHF69774.1"/>
    <property type="molecule type" value="Genomic_DNA"/>
</dbReference>
<evidence type="ECO:0000313" key="5">
    <source>
        <dbReference type="EMBL" id="GHF69774.1"/>
    </source>
</evidence>
<comment type="caution">
    <text evidence="5">The sequence shown here is derived from an EMBL/GenBank/DDBJ whole genome shotgun (WGS) entry which is preliminary data.</text>
</comment>
<evidence type="ECO:0000313" key="6">
    <source>
        <dbReference type="Proteomes" id="UP000658656"/>
    </source>
</evidence>
<dbReference type="PROSITE" id="PS01124">
    <property type="entry name" value="HTH_ARAC_FAMILY_2"/>
    <property type="match status" value="1"/>
</dbReference>
<sequence>MIHTLRVGSPGSRVIRHSGPGGLRFPAFTGSGFHIVLHGTCWLVSEDEEPVALEPGDVVLTTCGTEHGLSRTPCALAELPPVVMGPFPPAPGPFDFEFLCGSYRLDHGRVPQYLRTLPGLIVVSGRPGRHPELQALVALLRRDTTGTGMGAGATRPALQDLILVHALRRWHEQHDDAAPWPTTGDPGVDAALRAMHQNPGRQWTVAQLGDLAGMSRTAFSRRFAGVVGQPPKGYLIRCRLAHGARLLRETDATLATIARRIGYSTEFAFSSAFRREYGTSPSHFRVGGRPARRNGI</sequence>
<protein>
    <submittedName>
        <fullName evidence="5">AraC family transcriptional regulator</fullName>
    </submittedName>
</protein>
<dbReference type="InterPro" id="IPR011051">
    <property type="entry name" value="RmlC_Cupin_sf"/>
</dbReference>
<dbReference type="InterPro" id="IPR050204">
    <property type="entry name" value="AraC_XylS_family_regulators"/>
</dbReference>
<evidence type="ECO:0000256" key="1">
    <source>
        <dbReference type="ARBA" id="ARBA00023015"/>
    </source>
</evidence>
<dbReference type="SUPFAM" id="SSF46689">
    <property type="entry name" value="Homeodomain-like"/>
    <property type="match status" value="2"/>
</dbReference>
<name>A0A8H9IYI7_9PSEU</name>
<dbReference type="SMART" id="SM00342">
    <property type="entry name" value="HTH_ARAC"/>
    <property type="match status" value="1"/>
</dbReference>
<dbReference type="InterPro" id="IPR018060">
    <property type="entry name" value="HTH_AraC"/>
</dbReference>
<dbReference type="GO" id="GO:0043565">
    <property type="term" value="F:sequence-specific DNA binding"/>
    <property type="evidence" value="ECO:0007669"/>
    <property type="project" value="InterPro"/>
</dbReference>
<reference evidence="5" key="2">
    <citation type="submission" date="2020-09" db="EMBL/GenBank/DDBJ databases">
        <authorList>
            <person name="Sun Q."/>
            <person name="Zhou Y."/>
        </authorList>
    </citation>
    <scope>NUCLEOTIDE SEQUENCE</scope>
    <source>
        <strain evidence="5">CGMCC 4.7679</strain>
    </source>
</reference>
<evidence type="ECO:0000259" key="4">
    <source>
        <dbReference type="PROSITE" id="PS01124"/>
    </source>
</evidence>
<keyword evidence="3" id="KW-0804">Transcription</keyword>
<dbReference type="InterPro" id="IPR020449">
    <property type="entry name" value="Tscrpt_reg_AraC-type_HTH"/>
</dbReference>
<dbReference type="PANTHER" id="PTHR46796:SF7">
    <property type="entry name" value="ARAC FAMILY TRANSCRIPTIONAL REGULATOR"/>
    <property type="match status" value="1"/>
</dbReference>
<dbReference type="GO" id="GO:0003700">
    <property type="term" value="F:DNA-binding transcription factor activity"/>
    <property type="evidence" value="ECO:0007669"/>
    <property type="project" value="InterPro"/>
</dbReference>
<dbReference type="Proteomes" id="UP000658656">
    <property type="component" value="Unassembled WGS sequence"/>
</dbReference>
<dbReference type="SUPFAM" id="SSF51182">
    <property type="entry name" value="RmlC-like cupins"/>
    <property type="match status" value="1"/>
</dbReference>
<keyword evidence="6" id="KW-1185">Reference proteome</keyword>
<dbReference type="InterPro" id="IPR032783">
    <property type="entry name" value="AraC_lig"/>
</dbReference>
<dbReference type="PRINTS" id="PR00032">
    <property type="entry name" value="HTHARAC"/>
</dbReference>
<dbReference type="PROSITE" id="PS00041">
    <property type="entry name" value="HTH_ARAC_FAMILY_1"/>
    <property type="match status" value="1"/>
</dbReference>
<keyword evidence="2" id="KW-0238">DNA-binding</keyword>